<evidence type="ECO:0000256" key="5">
    <source>
        <dbReference type="ARBA" id="ARBA00023136"/>
    </source>
</evidence>
<comment type="subcellular location">
    <subcellularLocation>
        <location evidence="1">Cell membrane</location>
        <topology evidence="1">Multi-pass membrane protein</topology>
    </subcellularLocation>
</comment>
<evidence type="ECO:0000313" key="7">
    <source>
        <dbReference type="EMBL" id="MCT2593188.1"/>
    </source>
</evidence>
<keyword evidence="2" id="KW-1003">Cell membrane</keyword>
<sequence length="208" mass="21364">MPDPARLLAFCAASLALILVPGPNLVYIVTHSVAHGRRTGLVSVLGVESATLVHLAAAVFGVSALITRSETAFATVKYAGAAYLLVLGVRALRQRGSSALTGGGEHASAVRVFREGALVNLLNPKVTLFFLAFFPQFVDNGAGTGVARAQMLTLSVVFLTLSVTLDATYALAGGALSGWLHSRPGVLGRQHLAVGGVYLALGAMAALA</sequence>
<evidence type="ECO:0000256" key="3">
    <source>
        <dbReference type="ARBA" id="ARBA00022692"/>
    </source>
</evidence>
<comment type="caution">
    <text evidence="7">The sequence shown here is derived from an EMBL/GenBank/DDBJ whole genome shotgun (WGS) entry which is preliminary data.</text>
</comment>
<keyword evidence="4 6" id="KW-1133">Transmembrane helix</keyword>
<accession>A0ABT2JZ53</accession>
<keyword evidence="5 6" id="KW-0472">Membrane</keyword>
<feature type="transmembrane region" description="Helical" evidence="6">
    <location>
        <begin position="186"/>
        <end position="207"/>
    </location>
</feature>
<feature type="transmembrane region" description="Helical" evidence="6">
    <location>
        <begin position="156"/>
        <end position="180"/>
    </location>
</feature>
<dbReference type="PANTHER" id="PTHR30086:SF20">
    <property type="entry name" value="ARGININE EXPORTER PROTEIN ARGO-RELATED"/>
    <property type="match status" value="1"/>
</dbReference>
<feature type="transmembrane region" description="Helical" evidence="6">
    <location>
        <begin position="41"/>
        <end position="66"/>
    </location>
</feature>
<reference evidence="7 8" key="1">
    <citation type="submission" date="2021-10" db="EMBL/GenBank/DDBJ databases">
        <title>Streptomyces gossypii sp. nov., isolated from soil collected from cotton field.</title>
        <authorList>
            <person name="Ge X."/>
            <person name="Chen X."/>
            <person name="Liu W."/>
        </authorList>
    </citation>
    <scope>NUCLEOTIDE SEQUENCE [LARGE SCALE GENOMIC DNA]</scope>
    <source>
        <strain evidence="7 8">N2-109</strain>
    </source>
</reference>
<evidence type="ECO:0000256" key="1">
    <source>
        <dbReference type="ARBA" id="ARBA00004651"/>
    </source>
</evidence>
<evidence type="ECO:0000313" key="8">
    <source>
        <dbReference type="Proteomes" id="UP001156389"/>
    </source>
</evidence>
<protein>
    <submittedName>
        <fullName evidence="7">LysE family translocator</fullName>
    </submittedName>
</protein>
<dbReference type="RefSeq" id="WP_260220538.1">
    <property type="nucleotide sequence ID" value="NZ_JAJAGO010000012.1"/>
</dbReference>
<keyword evidence="8" id="KW-1185">Reference proteome</keyword>
<feature type="transmembrane region" description="Helical" evidence="6">
    <location>
        <begin position="6"/>
        <end position="29"/>
    </location>
</feature>
<dbReference type="Pfam" id="PF01810">
    <property type="entry name" value="LysE"/>
    <property type="match status" value="1"/>
</dbReference>
<evidence type="ECO:0000256" key="2">
    <source>
        <dbReference type="ARBA" id="ARBA00022475"/>
    </source>
</evidence>
<organism evidence="7 8">
    <name type="scientific">Streptomyces gossypii</name>
    <dbReference type="NCBI Taxonomy" id="2883101"/>
    <lineage>
        <taxon>Bacteria</taxon>
        <taxon>Bacillati</taxon>
        <taxon>Actinomycetota</taxon>
        <taxon>Actinomycetes</taxon>
        <taxon>Kitasatosporales</taxon>
        <taxon>Streptomycetaceae</taxon>
        <taxon>Streptomyces</taxon>
    </lineage>
</organism>
<proteinExistence type="predicted"/>
<gene>
    <name evidence="7" type="ORF">LHJ74_25330</name>
</gene>
<evidence type="ECO:0000256" key="4">
    <source>
        <dbReference type="ARBA" id="ARBA00022989"/>
    </source>
</evidence>
<dbReference type="PIRSF" id="PIRSF006324">
    <property type="entry name" value="LeuE"/>
    <property type="match status" value="1"/>
</dbReference>
<name>A0ABT2JZ53_9ACTN</name>
<evidence type="ECO:0000256" key="6">
    <source>
        <dbReference type="SAM" id="Phobius"/>
    </source>
</evidence>
<dbReference type="EMBL" id="JAJAGO010000012">
    <property type="protein sequence ID" value="MCT2593188.1"/>
    <property type="molecule type" value="Genomic_DNA"/>
</dbReference>
<dbReference type="PANTHER" id="PTHR30086">
    <property type="entry name" value="ARGININE EXPORTER PROTEIN ARGO"/>
    <property type="match status" value="1"/>
</dbReference>
<dbReference type="InterPro" id="IPR001123">
    <property type="entry name" value="LeuE-type"/>
</dbReference>
<keyword evidence="3 6" id="KW-0812">Transmembrane</keyword>
<dbReference type="Proteomes" id="UP001156389">
    <property type="component" value="Unassembled WGS sequence"/>
</dbReference>